<dbReference type="PANTHER" id="PTHR23427">
    <property type="entry name" value="SURFEIT LOCUS PROTEIN"/>
    <property type="match status" value="1"/>
</dbReference>
<gene>
    <name evidence="7" type="ORF">PACLA_8A053119</name>
</gene>
<dbReference type="Pfam" id="PF02104">
    <property type="entry name" value="SURF1"/>
    <property type="match status" value="1"/>
</dbReference>
<keyword evidence="4" id="KW-1133">Transmembrane helix</keyword>
<organism evidence="7 8">
    <name type="scientific">Paramuricea clavata</name>
    <name type="common">Red gorgonian</name>
    <name type="synonym">Violescent sea-whip</name>
    <dbReference type="NCBI Taxonomy" id="317549"/>
    <lineage>
        <taxon>Eukaryota</taxon>
        <taxon>Metazoa</taxon>
        <taxon>Cnidaria</taxon>
        <taxon>Anthozoa</taxon>
        <taxon>Octocorallia</taxon>
        <taxon>Malacalcyonacea</taxon>
        <taxon>Plexauridae</taxon>
        <taxon>Paramuricea</taxon>
    </lineage>
</organism>
<dbReference type="GO" id="GO:0005743">
    <property type="term" value="C:mitochondrial inner membrane"/>
    <property type="evidence" value="ECO:0007669"/>
    <property type="project" value="UniProtKB-SubCell"/>
</dbReference>
<evidence type="ECO:0000256" key="3">
    <source>
        <dbReference type="ARBA" id="ARBA00022692"/>
    </source>
</evidence>
<dbReference type="GO" id="GO:0033617">
    <property type="term" value="P:mitochondrial respiratory chain complex IV assembly"/>
    <property type="evidence" value="ECO:0007669"/>
    <property type="project" value="TreeGrafter"/>
</dbReference>
<dbReference type="Proteomes" id="UP001152795">
    <property type="component" value="Unassembled WGS sequence"/>
</dbReference>
<dbReference type="PANTHER" id="PTHR23427:SF2">
    <property type="entry name" value="SURFEIT LOCUS PROTEIN 1"/>
    <property type="match status" value="1"/>
</dbReference>
<evidence type="ECO:0000313" key="7">
    <source>
        <dbReference type="EMBL" id="CAB4041072.1"/>
    </source>
</evidence>
<comment type="function">
    <text evidence="6">Probably involved in the biogenesis of the COX complex.</text>
</comment>
<keyword evidence="6" id="KW-0999">Mitochondrion inner membrane</keyword>
<proteinExistence type="inferred from homology"/>
<keyword evidence="8" id="KW-1185">Reference proteome</keyword>
<keyword evidence="3" id="KW-0812">Transmembrane</keyword>
<evidence type="ECO:0000256" key="6">
    <source>
        <dbReference type="RuleBase" id="RU363076"/>
    </source>
</evidence>
<keyword evidence="6" id="KW-0496">Mitochondrion</keyword>
<protein>
    <recommendedName>
        <fullName evidence="6">SURF1-like protein</fullName>
    </recommendedName>
</protein>
<feature type="non-terminal residue" evidence="7">
    <location>
        <position position="183"/>
    </location>
</feature>
<dbReference type="OrthoDB" id="10040024at2759"/>
<evidence type="ECO:0000313" key="8">
    <source>
        <dbReference type="Proteomes" id="UP001152795"/>
    </source>
</evidence>
<reference evidence="7" key="1">
    <citation type="submission" date="2020-04" db="EMBL/GenBank/DDBJ databases">
        <authorList>
            <person name="Alioto T."/>
            <person name="Alioto T."/>
            <person name="Gomez Garrido J."/>
        </authorList>
    </citation>
    <scope>NUCLEOTIDE SEQUENCE</scope>
    <source>
        <strain evidence="7">A484AB</strain>
    </source>
</reference>
<sequence length="183" mass="20810">MALHSFRKCPYLFLPCKVLFRQFATKNGSASSKGHVPLLLAAMPVISFGLGTWQVYRLQWKKSLIQQLEDKTMKEPLEITDSLEFLKDEEMQYRRVKIKGTFDHSKEMHLFPRSQNNDERSAGMGRPNPTGAQIITPFCLSSGEKILVNRGWVEKSKMNPATRPKGQVAGEVEIVAFIRLGQK</sequence>
<comment type="caution">
    <text evidence="7">The sequence shown here is derived from an EMBL/GenBank/DDBJ whole genome shotgun (WGS) entry which is preliminary data.</text>
</comment>
<dbReference type="PROSITE" id="PS50895">
    <property type="entry name" value="SURF1"/>
    <property type="match status" value="1"/>
</dbReference>
<dbReference type="AlphaFoldDB" id="A0A6S7LQP6"/>
<evidence type="ECO:0000256" key="1">
    <source>
        <dbReference type="ARBA" id="ARBA00004370"/>
    </source>
</evidence>
<evidence type="ECO:0000256" key="2">
    <source>
        <dbReference type="ARBA" id="ARBA00007165"/>
    </source>
</evidence>
<evidence type="ECO:0000256" key="5">
    <source>
        <dbReference type="ARBA" id="ARBA00023136"/>
    </source>
</evidence>
<dbReference type="InterPro" id="IPR002994">
    <property type="entry name" value="Surf1/Shy1"/>
</dbReference>
<name>A0A6S7LQP6_PARCT</name>
<comment type="similarity">
    <text evidence="2 6">Belongs to the SURF1 family.</text>
</comment>
<dbReference type="InterPro" id="IPR045214">
    <property type="entry name" value="Surf1/Surf4"/>
</dbReference>
<comment type="subcellular location">
    <subcellularLocation>
        <location evidence="1">Membrane</location>
    </subcellularLocation>
    <subcellularLocation>
        <location evidence="6">Mitochondrion inner membrane</location>
        <topology evidence="6">Multi-pass membrane protein</topology>
    </subcellularLocation>
</comment>
<keyword evidence="5" id="KW-0472">Membrane</keyword>
<evidence type="ECO:0000256" key="4">
    <source>
        <dbReference type="ARBA" id="ARBA00022989"/>
    </source>
</evidence>
<accession>A0A6S7LQP6</accession>
<dbReference type="CDD" id="cd06662">
    <property type="entry name" value="SURF1"/>
    <property type="match status" value="1"/>
</dbReference>
<dbReference type="EMBL" id="CACRXK020027723">
    <property type="protein sequence ID" value="CAB4041072.1"/>
    <property type="molecule type" value="Genomic_DNA"/>
</dbReference>